<keyword evidence="3 6" id="KW-1133">Transmembrane helix</keyword>
<dbReference type="GO" id="GO:0016020">
    <property type="term" value="C:membrane"/>
    <property type="evidence" value="ECO:0007669"/>
    <property type="project" value="UniProtKB-SubCell"/>
</dbReference>
<dbReference type="EnsemblMetazoa" id="SCAU002190-RA">
    <property type="protein sequence ID" value="SCAU002190-PA"/>
    <property type="gene ID" value="SCAU002190"/>
</dbReference>
<reference evidence="7" key="1">
    <citation type="submission" date="2020-05" db="UniProtKB">
        <authorList>
            <consortium name="EnsemblMetazoa"/>
        </authorList>
    </citation>
    <scope>IDENTIFICATION</scope>
    <source>
        <strain evidence="7">USDA</strain>
    </source>
</reference>
<comment type="subcellular location">
    <subcellularLocation>
        <location evidence="1">Membrane</location>
        <topology evidence="1">Multi-pass membrane protein</topology>
    </subcellularLocation>
</comment>
<evidence type="ECO:0008006" key="9">
    <source>
        <dbReference type="Google" id="ProtNLM"/>
    </source>
</evidence>
<sequence>MWKLYRKIRSILNGLLLMEVMLGAVIIAVAATYHSKLSSFMTQAERTMISTKLAHAYILGFQLIALYLGSLIMWKRIWLRRYSQSIQLLLKVWLFFCSLLAICSCATMWSLLEGEKVVGESVEMLLQRGIDAYYTNPEWKFLWDQLQYKQECCGVNGYMDWMRAAWMPRSTSTTTSIPKDYQYFDYETELNEETQYPHTIMEKKSANRAATELPKAPLDRGFTQG</sequence>
<dbReference type="Gene3D" id="1.10.1450.10">
    <property type="entry name" value="Tetraspanin"/>
    <property type="match status" value="1"/>
</dbReference>
<feature type="transmembrane region" description="Helical" evidence="6">
    <location>
        <begin position="12"/>
        <end position="34"/>
    </location>
</feature>
<keyword evidence="4 6" id="KW-0472">Membrane</keyword>
<gene>
    <name evidence="7" type="primary">106081290</name>
</gene>
<evidence type="ECO:0000313" key="8">
    <source>
        <dbReference type="Proteomes" id="UP000095300"/>
    </source>
</evidence>
<dbReference type="VEuPathDB" id="VectorBase:SCAU002190"/>
<feature type="transmembrane region" description="Helical" evidence="6">
    <location>
        <begin position="86"/>
        <end position="112"/>
    </location>
</feature>
<dbReference type="STRING" id="35570.A0A1I8NUQ0"/>
<feature type="transmembrane region" description="Helical" evidence="6">
    <location>
        <begin position="54"/>
        <end position="74"/>
    </location>
</feature>
<evidence type="ECO:0000256" key="2">
    <source>
        <dbReference type="ARBA" id="ARBA00022692"/>
    </source>
</evidence>
<dbReference type="SUPFAM" id="SSF48652">
    <property type="entry name" value="Tetraspanin"/>
    <property type="match status" value="1"/>
</dbReference>
<evidence type="ECO:0000256" key="5">
    <source>
        <dbReference type="SAM" id="MobiDB-lite"/>
    </source>
</evidence>
<name>A0A1I8NUQ0_STOCA</name>
<keyword evidence="8" id="KW-1185">Reference proteome</keyword>
<dbReference type="OrthoDB" id="9836210at2759"/>
<protein>
    <recommendedName>
        <fullName evidence="9">Tetraspanin</fullName>
    </recommendedName>
</protein>
<accession>A0A1I8NUQ0</accession>
<evidence type="ECO:0000256" key="6">
    <source>
        <dbReference type="SAM" id="Phobius"/>
    </source>
</evidence>
<dbReference type="Pfam" id="PF00335">
    <property type="entry name" value="Tetraspanin"/>
    <property type="match status" value="1"/>
</dbReference>
<evidence type="ECO:0000313" key="7">
    <source>
        <dbReference type="EnsemblMetazoa" id="SCAU002190-PA"/>
    </source>
</evidence>
<evidence type="ECO:0000256" key="3">
    <source>
        <dbReference type="ARBA" id="ARBA00022989"/>
    </source>
</evidence>
<organism evidence="7 8">
    <name type="scientific">Stomoxys calcitrans</name>
    <name type="common">Stable fly</name>
    <name type="synonym">Conops calcitrans</name>
    <dbReference type="NCBI Taxonomy" id="35570"/>
    <lineage>
        <taxon>Eukaryota</taxon>
        <taxon>Metazoa</taxon>
        <taxon>Ecdysozoa</taxon>
        <taxon>Arthropoda</taxon>
        <taxon>Hexapoda</taxon>
        <taxon>Insecta</taxon>
        <taxon>Pterygota</taxon>
        <taxon>Neoptera</taxon>
        <taxon>Endopterygota</taxon>
        <taxon>Diptera</taxon>
        <taxon>Brachycera</taxon>
        <taxon>Muscomorpha</taxon>
        <taxon>Muscoidea</taxon>
        <taxon>Muscidae</taxon>
        <taxon>Stomoxys</taxon>
    </lineage>
</organism>
<feature type="region of interest" description="Disordered" evidence="5">
    <location>
        <begin position="206"/>
        <end position="225"/>
    </location>
</feature>
<evidence type="ECO:0000256" key="4">
    <source>
        <dbReference type="ARBA" id="ARBA00023136"/>
    </source>
</evidence>
<dbReference type="InterPro" id="IPR008952">
    <property type="entry name" value="Tetraspanin_EC2_sf"/>
</dbReference>
<dbReference type="AlphaFoldDB" id="A0A1I8NUQ0"/>
<keyword evidence="2 6" id="KW-0812">Transmembrane</keyword>
<dbReference type="InterPro" id="IPR018499">
    <property type="entry name" value="Tetraspanin/Peripherin"/>
</dbReference>
<dbReference type="Proteomes" id="UP000095300">
    <property type="component" value="Unassembled WGS sequence"/>
</dbReference>
<evidence type="ECO:0000256" key="1">
    <source>
        <dbReference type="ARBA" id="ARBA00004141"/>
    </source>
</evidence>
<proteinExistence type="predicted"/>